<dbReference type="RefSeq" id="WP_181272437.1">
    <property type="nucleotide sequence ID" value="NZ_BMJG01000011.1"/>
</dbReference>
<dbReference type="Gene3D" id="3.10.290.30">
    <property type="entry name" value="MM3350-like"/>
    <property type="match status" value="1"/>
</dbReference>
<sequence length="409" mass="45839">MAKIWLSIDVELLSGKGNSLWPRPGRTFAVGPAHTFADFAEAINSAFARWDLSHLSVFTLADGRVITDEASAEEFSASEFGPVQETFDFARVKVAREVKPGDEFQFTFDLGDNWTHRCAVSEWKIDPNLIFDAMPDHPVAIWGWGAMPDQYGRRWATDDGSEPTPPEPDAADPMTQVVWPDEDEQPFVDAREIRAATATKDADRLFTAVRGKHIDEALHLLGAGLSMALDQDRDSAKPIVVSVLNRLTCREFPGDSELLEALAARLRGEPTPGIDLDVDIEMLSMTHEGSFDESDGGYLDLRTGEVIDSMVVDYGDSGIDFDEDTDRFVRFDGAETKDGWNDMYAFVSGLRDPEVRDRGLMAIEGRGAFRRFRRFTDDHDLGDRWFQFSEDRKYGRARLILAENGIRVV</sequence>
<dbReference type="Proteomes" id="UP000632322">
    <property type="component" value="Unassembled WGS sequence"/>
</dbReference>
<dbReference type="Pfam" id="PF07929">
    <property type="entry name" value="PRiA4_ORF3"/>
    <property type="match status" value="1"/>
</dbReference>
<accession>A0ABQ1MQX9</accession>
<reference evidence="3" key="1">
    <citation type="journal article" date="2019" name="Int. J. Syst. Evol. Microbiol.">
        <title>The Global Catalogue of Microorganisms (GCM) 10K type strain sequencing project: providing services to taxonomists for standard genome sequencing and annotation.</title>
        <authorList>
            <consortium name="The Broad Institute Genomics Platform"/>
            <consortium name="The Broad Institute Genome Sequencing Center for Infectious Disease"/>
            <person name="Wu L."/>
            <person name="Ma J."/>
        </authorList>
    </citation>
    <scope>NUCLEOTIDE SEQUENCE [LARGE SCALE GENOMIC DNA]</scope>
    <source>
        <strain evidence="3">CGMCC 1.15472</strain>
    </source>
</reference>
<dbReference type="Pfam" id="PF03682">
    <property type="entry name" value="UPF0158"/>
    <property type="match status" value="1"/>
</dbReference>
<name>A0ABQ1MQX9_9MICO</name>
<organism evidence="2 3">
    <name type="scientific">Brevibacterium sediminis</name>
    <dbReference type="NCBI Taxonomy" id="1857024"/>
    <lineage>
        <taxon>Bacteria</taxon>
        <taxon>Bacillati</taxon>
        <taxon>Actinomycetota</taxon>
        <taxon>Actinomycetes</taxon>
        <taxon>Micrococcales</taxon>
        <taxon>Brevibacteriaceae</taxon>
        <taxon>Brevibacterium</taxon>
    </lineage>
</organism>
<evidence type="ECO:0000313" key="3">
    <source>
        <dbReference type="Proteomes" id="UP000632322"/>
    </source>
</evidence>
<feature type="domain" description="Plasmid pRiA4b Orf3-like" evidence="1">
    <location>
        <begin position="26"/>
        <end position="126"/>
    </location>
</feature>
<dbReference type="InterPro" id="IPR012912">
    <property type="entry name" value="Plasmid_pRiA4b_Orf3-like"/>
</dbReference>
<evidence type="ECO:0000313" key="2">
    <source>
        <dbReference type="EMBL" id="GGC43348.1"/>
    </source>
</evidence>
<dbReference type="InterPro" id="IPR005361">
    <property type="entry name" value="UPF0158"/>
</dbReference>
<comment type="caution">
    <text evidence="2">The sequence shown here is derived from an EMBL/GenBank/DDBJ whole genome shotgun (WGS) entry which is preliminary data.</text>
</comment>
<dbReference type="SUPFAM" id="SSF159941">
    <property type="entry name" value="MM3350-like"/>
    <property type="match status" value="1"/>
</dbReference>
<dbReference type="EMBL" id="BMJG01000011">
    <property type="protein sequence ID" value="GGC43348.1"/>
    <property type="molecule type" value="Genomic_DNA"/>
</dbReference>
<proteinExistence type="predicted"/>
<keyword evidence="3" id="KW-1185">Reference proteome</keyword>
<dbReference type="InterPro" id="IPR024047">
    <property type="entry name" value="MM3350-like_sf"/>
</dbReference>
<gene>
    <name evidence="2" type="ORF">GCM10010974_27160</name>
</gene>
<evidence type="ECO:0000259" key="1">
    <source>
        <dbReference type="Pfam" id="PF07929"/>
    </source>
</evidence>
<protein>
    <recommendedName>
        <fullName evidence="1">Plasmid pRiA4b Orf3-like domain-containing protein</fullName>
    </recommendedName>
</protein>